<proteinExistence type="predicted"/>
<dbReference type="GeneID" id="27924227"/>
<evidence type="ECO:0000313" key="2">
    <source>
        <dbReference type="Proteomes" id="UP000203996"/>
    </source>
</evidence>
<name>A0A172WZ83_9ABAC</name>
<reference evidence="1 2" key="1">
    <citation type="journal article" date="2016" name="PLoS ONE">
        <title>Genome Sequencing and Analysis of Catopsilia pomona nucleopolyhedrovirus: A Distinct Species in Group I Alphabaculovirus.</title>
        <authorList>
            <person name="Wang J."/>
            <person name="Zhu Z."/>
            <person name="Zhang L."/>
            <person name="Hou D."/>
            <person name="Wang M."/>
            <person name="Arif B."/>
            <person name="Kou Z."/>
            <person name="Wang H."/>
            <person name="Deng F."/>
            <person name="Hu Z."/>
        </authorList>
    </citation>
    <scope>NUCLEOTIDE SEQUENCE [LARGE SCALE GENOMIC DNA]</scope>
    <source>
        <strain evidence="1">416</strain>
    </source>
</reference>
<dbReference type="EMBL" id="KU565883">
    <property type="protein sequence ID" value="ANF29653.1"/>
    <property type="molecule type" value="Genomic_DNA"/>
</dbReference>
<dbReference type="RefSeq" id="YP_009255261.1">
    <property type="nucleotide sequence ID" value="NC_030240.1"/>
</dbReference>
<accession>A0A172WZ83</accession>
<dbReference type="KEGG" id="vg:27924227"/>
<sequence length="191" mass="22921">MNGRRKIMLKQIFYKSPMYLKDLCFNKLLENKNFVKYYNHLPQSIRRALIYNLMNSDEYDNLENDINIDKITNWFDITFDQFVDILYCNKNVLFHNDDESVRRNLIWREKNGQCYDCNGGNCLTYYKLTKAECAYCCDHVWCSTMSVNCENLNNIIFNVNNWCNKCLVKPLFNILQNAILVTCDNCYYKYI</sequence>
<gene>
    <name evidence="1" type="primary">ORF_4</name>
    <name evidence="1" type="ORF">CapoNPV_004</name>
</gene>
<keyword evidence="2" id="KW-1185">Reference proteome</keyword>
<dbReference type="Proteomes" id="UP000203996">
    <property type="component" value="Segment"/>
</dbReference>
<protein>
    <submittedName>
        <fullName evidence="1">ORF-4</fullName>
    </submittedName>
</protein>
<organism evidence="1 2">
    <name type="scientific">Catopsilia pomona nucleopolyhedrovirus</name>
    <dbReference type="NCBI Taxonomy" id="1850906"/>
    <lineage>
        <taxon>Viruses</taxon>
        <taxon>Viruses incertae sedis</taxon>
        <taxon>Naldaviricetes</taxon>
        <taxon>Lefavirales</taxon>
        <taxon>Baculoviridae</taxon>
        <taxon>Alphabaculovirus</taxon>
        <taxon>Alphabaculovirus capomonae</taxon>
    </lineage>
</organism>
<evidence type="ECO:0000313" key="1">
    <source>
        <dbReference type="EMBL" id="ANF29653.1"/>
    </source>
</evidence>
<dbReference type="OrthoDB" id="28411at10239"/>